<gene>
    <name evidence="1" type="ORF">J27TS8_31720</name>
</gene>
<dbReference type="EMBL" id="BORC01000005">
    <property type="protein sequence ID" value="GIN63179.1"/>
    <property type="molecule type" value="Genomic_DNA"/>
</dbReference>
<reference evidence="1" key="1">
    <citation type="submission" date="2021-03" db="EMBL/GenBank/DDBJ databases">
        <title>Antimicrobial resistance genes in bacteria isolated from Japanese honey, and their potential for conferring macrolide and lincosamide resistance in the American foulbrood pathogen Paenibacillus larvae.</title>
        <authorList>
            <person name="Okamoto M."/>
            <person name="Kumagai M."/>
            <person name="Kanamori H."/>
            <person name="Takamatsu D."/>
        </authorList>
    </citation>
    <scope>NUCLEOTIDE SEQUENCE</scope>
    <source>
        <strain evidence="1">J27TS8</strain>
    </source>
</reference>
<proteinExistence type="predicted"/>
<name>A0A919WK89_9BACI</name>
<dbReference type="RefSeq" id="WP_170211296.1">
    <property type="nucleotide sequence ID" value="NZ_BORC01000005.1"/>
</dbReference>
<accession>A0A919WK89</accession>
<sequence>MANKEDVIDLAKKIVELDILRDQIYENFAEAAGARADELLRKVQNSQKVV</sequence>
<dbReference type="AlphaFoldDB" id="A0A919WK89"/>
<evidence type="ECO:0000313" key="2">
    <source>
        <dbReference type="Proteomes" id="UP000682111"/>
    </source>
</evidence>
<dbReference type="Proteomes" id="UP000682111">
    <property type="component" value="Unassembled WGS sequence"/>
</dbReference>
<keyword evidence="2" id="KW-1185">Reference proteome</keyword>
<comment type="caution">
    <text evidence="1">The sequence shown here is derived from an EMBL/GenBank/DDBJ whole genome shotgun (WGS) entry which is preliminary data.</text>
</comment>
<organism evidence="1 2">
    <name type="scientific">Robertmurraya siralis</name>
    <dbReference type="NCBI Taxonomy" id="77777"/>
    <lineage>
        <taxon>Bacteria</taxon>
        <taxon>Bacillati</taxon>
        <taxon>Bacillota</taxon>
        <taxon>Bacilli</taxon>
        <taxon>Bacillales</taxon>
        <taxon>Bacillaceae</taxon>
        <taxon>Robertmurraya</taxon>
    </lineage>
</organism>
<protein>
    <submittedName>
        <fullName evidence="1">Uncharacterized protein</fullName>
    </submittedName>
</protein>
<evidence type="ECO:0000313" key="1">
    <source>
        <dbReference type="EMBL" id="GIN63179.1"/>
    </source>
</evidence>